<dbReference type="CDD" id="cd00022">
    <property type="entry name" value="BIR"/>
    <property type="match status" value="1"/>
</dbReference>
<feature type="compositionally biased region" description="Polar residues" evidence="6">
    <location>
        <begin position="373"/>
        <end position="395"/>
    </location>
</feature>
<dbReference type="GO" id="GO:0043027">
    <property type="term" value="F:cysteine-type endopeptidase inhibitor activity involved in apoptotic process"/>
    <property type="evidence" value="ECO:0007669"/>
    <property type="project" value="TreeGrafter"/>
</dbReference>
<evidence type="ECO:0000256" key="2">
    <source>
        <dbReference type="ARBA" id="ARBA00022723"/>
    </source>
</evidence>
<feature type="compositionally biased region" description="Polar residues" evidence="6">
    <location>
        <begin position="296"/>
        <end position="313"/>
    </location>
</feature>
<feature type="domain" description="RING-type" evidence="7">
    <location>
        <begin position="612"/>
        <end position="647"/>
    </location>
</feature>
<feature type="compositionally biased region" description="Low complexity" evidence="6">
    <location>
        <begin position="338"/>
        <end position="372"/>
    </location>
</feature>
<dbReference type="GO" id="GO:0051726">
    <property type="term" value="P:regulation of cell cycle"/>
    <property type="evidence" value="ECO:0007669"/>
    <property type="project" value="TreeGrafter"/>
</dbReference>
<dbReference type="Proteomes" id="UP001165740">
    <property type="component" value="Chromosome 4"/>
</dbReference>
<dbReference type="SMART" id="SM00184">
    <property type="entry name" value="RING"/>
    <property type="match status" value="1"/>
</dbReference>
<name>A0A9W3A4V2_BIOGL</name>
<dbReference type="PANTHER" id="PTHR10044:SF139">
    <property type="entry name" value="DEATH-ASSOCIATED INHIBITOR OF APOPTOSIS 2"/>
    <property type="match status" value="1"/>
</dbReference>
<dbReference type="InterPro" id="IPR001841">
    <property type="entry name" value="Znf_RING"/>
</dbReference>
<evidence type="ECO:0000256" key="6">
    <source>
        <dbReference type="SAM" id="MobiDB-lite"/>
    </source>
</evidence>
<dbReference type="InterPro" id="IPR050784">
    <property type="entry name" value="IAP"/>
</dbReference>
<keyword evidence="4" id="KW-0862">Zinc</keyword>
<organism evidence="8 9">
    <name type="scientific">Biomphalaria glabrata</name>
    <name type="common">Bloodfluke planorb</name>
    <name type="synonym">Freshwater snail</name>
    <dbReference type="NCBI Taxonomy" id="6526"/>
    <lineage>
        <taxon>Eukaryota</taxon>
        <taxon>Metazoa</taxon>
        <taxon>Spiralia</taxon>
        <taxon>Lophotrochozoa</taxon>
        <taxon>Mollusca</taxon>
        <taxon>Gastropoda</taxon>
        <taxon>Heterobranchia</taxon>
        <taxon>Euthyneura</taxon>
        <taxon>Panpulmonata</taxon>
        <taxon>Hygrophila</taxon>
        <taxon>Lymnaeoidea</taxon>
        <taxon>Planorbidae</taxon>
        <taxon>Biomphalaria</taxon>
    </lineage>
</organism>
<gene>
    <name evidence="9" type="primary">LOC106061667</name>
</gene>
<keyword evidence="2" id="KW-0479">Metal-binding</keyword>
<dbReference type="OrthoDB" id="5855668at2759"/>
<dbReference type="PROSITE" id="PS50143">
    <property type="entry name" value="BIR_REPEAT_2"/>
    <property type="match status" value="2"/>
</dbReference>
<dbReference type="Pfam" id="PF13920">
    <property type="entry name" value="zf-C3HC4_3"/>
    <property type="match status" value="1"/>
</dbReference>
<reference evidence="9" key="1">
    <citation type="submission" date="2025-08" db="UniProtKB">
        <authorList>
            <consortium name="RefSeq"/>
        </authorList>
    </citation>
    <scope>IDENTIFICATION</scope>
</reference>
<feature type="compositionally biased region" description="Polar residues" evidence="6">
    <location>
        <begin position="325"/>
        <end position="337"/>
    </location>
</feature>
<accession>A0A9W3A4V2</accession>
<evidence type="ECO:0000313" key="9">
    <source>
        <dbReference type="RefSeq" id="XP_055882357.1"/>
    </source>
</evidence>
<evidence type="ECO:0000256" key="5">
    <source>
        <dbReference type="PROSITE-ProRule" id="PRU00175"/>
    </source>
</evidence>
<dbReference type="GO" id="GO:0031398">
    <property type="term" value="P:positive regulation of protein ubiquitination"/>
    <property type="evidence" value="ECO:0007669"/>
    <property type="project" value="TreeGrafter"/>
</dbReference>
<evidence type="ECO:0000259" key="7">
    <source>
        <dbReference type="PROSITE" id="PS50089"/>
    </source>
</evidence>
<evidence type="ECO:0000256" key="3">
    <source>
        <dbReference type="ARBA" id="ARBA00022771"/>
    </source>
</evidence>
<dbReference type="OMA" id="CAYIRSK"/>
<dbReference type="SMART" id="SM00238">
    <property type="entry name" value="BIR"/>
    <property type="match status" value="2"/>
</dbReference>
<dbReference type="SUPFAM" id="SSF57924">
    <property type="entry name" value="Inhibitor of apoptosis (IAP) repeat"/>
    <property type="match status" value="2"/>
</dbReference>
<dbReference type="InterPro" id="IPR001370">
    <property type="entry name" value="BIR_rpt"/>
</dbReference>
<dbReference type="GeneID" id="106061667"/>
<dbReference type="Gene3D" id="1.10.533.10">
    <property type="entry name" value="Death Domain, Fas"/>
    <property type="match status" value="1"/>
</dbReference>
<dbReference type="GO" id="GO:0043066">
    <property type="term" value="P:negative regulation of apoptotic process"/>
    <property type="evidence" value="ECO:0007669"/>
    <property type="project" value="TreeGrafter"/>
</dbReference>
<proteinExistence type="inferred from homology"/>
<keyword evidence="8" id="KW-1185">Reference proteome</keyword>
<dbReference type="Pfam" id="PF00653">
    <property type="entry name" value="BIR"/>
    <property type="match status" value="2"/>
</dbReference>
<sequence length="659" mass="73821">MPFSNKKRISDNGSTQIKRKVHEQILYVNNRNKKKEKCKNIKKPEDTRELYNLSQTKKFSSLRELKESIERHESEPVGCECVRVNSNCSPKCDLLECPNKNDHTTCQRLGNDFWNEKYRLRTFIKYPKSAAKSAIYLSNAGFIYTGTGQDGDSRVTCVFCGVTIKSCNLLCDLEQFHKSLSPECPMVSGSSSANISFTSSVRSDSDFDVLLQEAERLGSLLQTDYQPSALEEMGAANSFKHCKNSCEKSSHKSDTPTLHHQYYQEISSLQSERNSAVNVIHDLPENLTSFLMSQRNENTTTPDDISPQVSSQREATDVLSLQPDHMQTNGSQTQSIESNRSSNSLHSLSNSVTSSTTPETRSSTTSLNSNTNIPASTTSNEHSPANPSSQRNPTYSELGIITDRPKRVEYALTSERLKSFSSWPRGHFLEPTDLVNAGFYYSGNGDCARCFYCGGGLKNWEDEDDVLVEHARWFSKCAYIRSKMGQAFVDAVKVLNESHDVITFKMVTDQMGGQACSGQLDPRDNPLRRDPAVKTMVDLGYKELDALEIAQLLKDRELTLTADLLIETLTQEGKVAQTNFTNFDQETTFDEDKEKVRLIKETNLHLRQQTVCKMCLDNEVSVVFLPCGHLVSCSECSSAVSKCPMCRADVKGIVRAFLS</sequence>
<dbReference type="RefSeq" id="XP_055882357.1">
    <property type="nucleotide sequence ID" value="XM_056026382.1"/>
</dbReference>
<dbReference type="PROSITE" id="PS50089">
    <property type="entry name" value="ZF_RING_2"/>
    <property type="match status" value="1"/>
</dbReference>
<dbReference type="GO" id="GO:0005634">
    <property type="term" value="C:nucleus"/>
    <property type="evidence" value="ECO:0007669"/>
    <property type="project" value="TreeGrafter"/>
</dbReference>
<dbReference type="InterPro" id="IPR011029">
    <property type="entry name" value="DEATH-like_dom_sf"/>
</dbReference>
<protein>
    <submittedName>
        <fullName evidence="9">Uncharacterized protein LOC106061667</fullName>
    </submittedName>
</protein>
<keyword evidence="3 5" id="KW-0863">Zinc-finger</keyword>
<evidence type="ECO:0000313" key="8">
    <source>
        <dbReference type="Proteomes" id="UP001165740"/>
    </source>
</evidence>
<comment type="similarity">
    <text evidence="1">Belongs to the IAP family.</text>
</comment>
<evidence type="ECO:0000256" key="4">
    <source>
        <dbReference type="ARBA" id="ARBA00022833"/>
    </source>
</evidence>
<dbReference type="GO" id="GO:0008270">
    <property type="term" value="F:zinc ion binding"/>
    <property type="evidence" value="ECO:0007669"/>
    <property type="project" value="UniProtKB-KW"/>
</dbReference>
<dbReference type="CDD" id="cd16713">
    <property type="entry name" value="RING-HC_BIRC2_3_7"/>
    <property type="match status" value="1"/>
</dbReference>
<dbReference type="FunFam" id="1.10.1170.10:FF:000002">
    <property type="entry name" value="Baculoviral IAP repeat containing 7"/>
    <property type="match status" value="1"/>
</dbReference>
<dbReference type="GO" id="GO:0061630">
    <property type="term" value="F:ubiquitin protein ligase activity"/>
    <property type="evidence" value="ECO:0007669"/>
    <property type="project" value="TreeGrafter"/>
</dbReference>
<dbReference type="AlphaFoldDB" id="A0A9W3A4V2"/>
<evidence type="ECO:0000256" key="1">
    <source>
        <dbReference type="ARBA" id="ARBA00006672"/>
    </source>
</evidence>
<dbReference type="Gene3D" id="1.10.1170.10">
    <property type="entry name" value="Inhibitor Of Apoptosis Protein (2mihbC-IAP-1), Chain A"/>
    <property type="match status" value="3"/>
</dbReference>
<dbReference type="GO" id="GO:0005737">
    <property type="term" value="C:cytoplasm"/>
    <property type="evidence" value="ECO:0007669"/>
    <property type="project" value="TreeGrafter"/>
</dbReference>
<dbReference type="PANTHER" id="PTHR10044">
    <property type="entry name" value="INHIBITOR OF APOPTOSIS"/>
    <property type="match status" value="1"/>
</dbReference>
<feature type="region of interest" description="Disordered" evidence="6">
    <location>
        <begin position="296"/>
        <end position="400"/>
    </location>
</feature>